<dbReference type="EMBL" id="KB610084">
    <property type="protein sequence ID" value="EMH77222.1"/>
    <property type="molecule type" value="Genomic_DNA"/>
</dbReference>
<gene>
    <name evidence="1" type="ORF">EHI8A_033320</name>
</gene>
<dbReference type="SUPFAM" id="SSF53474">
    <property type="entry name" value="alpha/beta-Hydrolases"/>
    <property type="match status" value="1"/>
</dbReference>
<dbReference type="Gene3D" id="3.40.50.2000">
    <property type="entry name" value="Glycogen Phosphorylase B"/>
    <property type="match status" value="2"/>
</dbReference>
<evidence type="ECO:0000313" key="2">
    <source>
        <dbReference type="Proteomes" id="UP000030781"/>
    </source>
</evidence>
<dbReference type="SUPFAM" id="SSF53756">
    <property type="entry name" value="UDP-Glycosyltransferase/glycogen phosphorylase"/>
    <property type="match status" value="2"/>
</dbReference>
<organism evidence="1 2">
    <name type="scientific">Entamoeba histolytica HM-1:IMSS-B</name>
    <dbReference type="NCBI Taxonomy" id="885319"/>
    <lineage>
        <taxon>Eukaryota</taxon>
        <taxon>Amoebozoa</taxon>
        <taxon>Evosea</taxon>
        <taxon>Archamoebae</taxon>
        <taxon>Mastigamoebida</taxon>
        <taxon>Entamoebidae</taxon>
        <taxon>Entamoeba</taxon>
    </lineage>
</organism>
<dbReference type="VEuPathDB" id="AmoebaDB:EHI8A_033320"/>
<dbReference type="Proteomes" id="UP000030781">
    <property type="component" value="Unassembled WGS sequence"/>
</dbReference>
<protein>
    <submittedName>
        <fullName evidence="1">Glycosyltransferase, group 1 family protein</fullName>
    </submittedName>
</protein>
<accession>M3UZB0</accession>
<dbReference type="Gene3D" id="3.40.50.1820">
    <property type="entry name" value="alpha/beta hydrolase"/>
    <property type="match status" value="1"/>
</dbReference>
<keyword evidence="1" id="KW-0808">Transferase</keyword>
<reference evidence="1 2" key="1">
    <citation type="submission" date="2013-01" db="EMBL/GenBank/DDBJ databases">
        <authorList>
            <person name="Hannick L."/>
            <person name="Zafar N."/>
            <person name="Lorenzi H."/>
            <person name="Ali I.A."/>
            <person name="Petri W.P."/>
            <person name="Caler E."/>
        </authorList>
    </citation>
    <scope>NUCLEOTIDE SEQUENCE [LARGE SCALE GENOMIC DNA]</scope>
    <source>
        <strain evidence="2">HM3:IMSS-B</strain>
    </source>
</reference>
<dbReference type="PANTHER" id="PTHR46656">
    <property type="entry name" value="PUTATIVE-RELATED"/>
    <property type="match status" value="1"/>
</dbReference>
<sequence>MLGAYQVKLRLNENVSSVVIILAGIGSDFSKDPEFDFQGVGKPFFNHSFVYVKDNSRSWYTNPHGWMDLVDFIQDLIPDNTESRITLLGSSMGGAGVLRLAKYVKADRVVAISPRSTLSTDFDIRNIEIVNAVENPELLDYFPAAAGVEYIVLFSIDDYEDTLHVARLPFTSYWVRGGHNVAYTFKKLNLLDVLFEALCAPVLSIADLGFNNSNLSTFDCALQRNNTNFELAACDESIMPEYLFDSWYQKKLLDYSASQCKGHLFFPMHYLSRVAGVELERYLFYGWSYLEEWGVWGIGPVHTLGFQLLDHGRDFDVHVNIMLAVFKPNPEYEQHIEVLLNGEAVFDGFLSNERCLLTFPAAAKDNSIVILTKNHISPAECDIAGDDRSLSVGVEEVFLKPVSIAVALLQEGYEVYITSSNEVFEKIAADSEVIKAGLSDKVFSQSSSNDFDLHLFNDWPVHVDRKAPLVGAICWAWEETVVPFEIVDKFNRDFDFVAVASKFTEDALLVGGLTVPVFVVGEGVDHLASYSKLDRFDKKSKDKFQFLHISSCFWRKGVDALLNAFNDEFSEDNGAELIIKTFRNPHNGWLDEFVDGLKPSVRSKITIIYDSLDSGDLARLYLSADCTVFPTRGEGFLLPAAESMLYGTPVIVTGFSGHMDYCNHGNSVLVDYSLIQSISHVSFPGSMVAEPDVMSLRRGMRRVQKSSPIALEKLAAAGIETAKSLTWRSTIVQLKNGLEKSFGKKKKAKVVRDISVISTWGVECGIATYSQELLAASSMAERIRNVFCERVVALDENQSSPACLIAKEGAVDIIPVWYRHSKGIKALITSLLERASDVVVLQHHFGFFSVADINDISMALHYANKKLILEFHGIPAEVDLSLIESSYISLSIAHSKVDFGRLKAAGFEDVIRVPHGIAASAQGLEARQSRDNKEIVLSTFGFCLPHKNFEVVLYLVSLLNSIGVACRAKMLISVKKERSSYDYLLRLKAIIRALSLEDKIQLDTRFNSLDTVIAELADSDVAVFPYAEVPESASGAIRVAIRAEIPIICSTASMFDEFEGVIPRIDPQSIYTLASKVLEASSISDSSRRLNDAIKSFAHANSFERIGSFYSNVIDAYC</sequence>
<name>M3UZB0_ENTH1</name>
<dbReference type="Pfam" id="PF13692">
    <property type="entry name" value="Glyco_trans_1_4"/>
    <property type="match status" value="1"/>
</dbReference>
<dbReference type="GO" id="GO:0016740">
    <property type="term" value="F:transferase activity"/>
    <property type="evidence" value="ECO:0007669"/>
    <property type="project" value="UniProtKB-KW"/>
</dbReference>
<dbReference type="PANTHER" id="PTHR46656:SF3">
    <property type="entry name" value="PUTATIVE-RELATED"/>
    <property type="match status" value="1"/>
</dbReference>
<proteinExistence type="predicted"/>
<dbReference type="CDD" id="cd03801">
    <property type="entry name" value="GT4_PimA-like"/>
    <property type="match status" value="1"/>
</dbReference>
<dbReference type="AlphaFoldDB" id="M3UZB0"/>
<evidence type="ECO:0000313" key="1">
    <source>
        <dbReference type="EMBL" id="EMH77222.1"/>
    </source>
</evidence>
<dbReference type="InterPro" id="IPR029058">
    <property type="entry name" value="AB_hydrolase_fold"/>
</dbReference>